<reference evidence="2 3" key="1">
    <citation type="submission" date="2017-11" db="EMBL/GenBank/DDBJ databases">
        <title>Molecular characterization of Burkholderia pseudomallei and closely related isolates from Vietnam.</title>
        <authorList>
            <person name="Ustinov D.V."/>
            <person name="Antonov A.S."/>
            <person name="Avdusheva E.F."/>
            <person name="Shpak I.M."/>
            <person name="Zakharova I.B."/>
            <person name="Thi L.A."/>
            <person name="Teteryatnikova N."/>
            <person name="Lopasteyskaya Y.A."/>
            <person name="Kuzyutina J.A."/>
            <person name="Ngo T.N."/>
            <person name="Victorov D.V."/>
        </authorList>
    </citation>
    <scope>NUCLEOTIDE SEQUENCE [LARGE SCALE GENOMIC DNA]</scope>
    <source>
        <strain evidence="2 3">V1512</strain>
    </source>
</reference>
<evidence type="ECO:0000313" key="2">
    <source>
        <dbReference type="EMBL" id="PJO66692.1"/>
    </source>
</evidence>
<evidence type="ECO:0000313" key="3">
    <source>
        <dbReference type="Proteomes" id="UP000231878"/>
    </source>
</evidence>
<proteinExistence type="predicted"/>
<feature type="compositionally biased region" description="Basic residues" evidence="1">
    <location>
        <begin position="11"/>
        <end position="25"/>
    </location>
</feature>
<feature type="compositionally biased region" description="Low complexity" evidence="1">
    <location>
        <begin position="78"/>
        <end position="89"/>
    </location>
</feature>
<feature type="compositionally biased region" description="Basic and acidic residues" evidence="1">
    <location>
        <begin position="1"/>
        <end position="10"/>
    </location>
</feature>
<evidence type="ECO:0000256" key="1">
    <source>
        <dbReference type="SAM" id="MobiDB-lite"/>
    </source>
</evidence>
<dbReference type="Proteomes" id="UP000231878">
    <property type="component" value="Unassembled WGS sequence"/>
</dbReference>
<feature type="compositionally biased region" description="Basic residues" evidence="1">
    <location>
        <begin position="43"/>
        <end position="57"/>
    </location>
</feature>
<feature type="region of interest" description="Disordered" evidence="1">
    <location>
        <begin position="1"/>
        <end position="89"/>
    </location>
</feature>
<dbReference type="AlphaFoldDB" id="A0AAX0UFB0"/>
<gene>
    <name evidence="2" type="ORF">CWD88_08660</name>
</gene>
<dbReference type="EMBL" id="PHRB01000006">
    <property type="protein sequence ID" value="PJO66692.1"/>
    <property type="molecule type" value="Genomic_DNA"/>
</dbReference>
<sequence length="89" mass="9820">MDRRVDEPRAASRRAIRQGKKRAVSSRRPAGAFARRPGGAQGGRRRLAIRRIRRIRQSGHSPDRCGGRRAKNADPVTAAARARSVRAPS</sequence>
<organism evidence="2 3">
    <name type="scientific">Burkholderia pseudomallei</name>
    <name type="common">Pseudomonas pseudomallei</name>
    <dbReference type="NCBI Taxonomy" id="28450"/>
    <lineage>
        <taxon>Bacteria</taxon>
        <taxon>Pseudomonadati</taxon>
        <taxon>Pseudomonadota</taxon>
        <taxon>Betaproteobacteria</taxon>
        <taxon>Burkholderiales</taxon>
        <taxon>Burkholderiaceae</taxon>
        <taxon>Burkholderia</taxon>
        <taxon>pseudomallei group</taxon>
    </lineage>
</organism>
<feature type="compositionally biased region" description="Low complexity" evidence="1">
    <location>
        <begin position="27"/>
        <end position="38"/>
    </location>
</feature>
<comment type="caution">
    <text evidence="2">The sequence shown here is derived from an EMBL/GenBank/DDBJ whole genome shotgun (WGS) entry which is preliminary data.</text>
</comment>
<accession>A0AAX0UFB0</accession>
<protein>
    <submittedName>
        <fullName evidence="2">Uncharacterized protein</fullName>
    </submittedName>
</protein>
<name>A0AAX0UFB0_BURPE</name>